<accession>A0A1G5NP82</accession>
<protein>
    <submittedName>
        <fullName evidence="5">3-oxoacyl-[acyl-carrier protein] reductase</fullName>
    </submittedName>
</protein>
<dbReference type="SUPFAM" id="SSF51735">
    <property type="entry name" value="NAD(P)-binding Rossmann-fold domains"/>
    <property type="match status" value="1"/>
</dbReference>
<gene>
    <name evidence="5" type="ORF">SAMN03080610_02418</name>
</gene>
<dbReference type="AlphaFoldDB" id="A0A1G5NP82"/>
<evidence type="ECO:0000313" key="5">
    <source>
        <dbReference type="EMBL" id="SCZ39223.1"/>
    </source>
</evidence>
<evidence type="ECO:0000256" key="3">
    <source>
        <dbReference type="ARBA" id="ARBA00023002"/>
    </source>
</evidence>
<name>A0A1G5NP82_AFIMA</name>
<dbReference type="InterPro" id="IPR020904">
    <property type="entry name" value="Sc_DH/Rdtase_CS"/>
</dbReference>
<keyword evidence="3" id="KW-0560">Oxidoreductase</keyword>
<dbReference type="EMBL" id="FMVW01000005">
    <property type="protein sequence ID" value="SCZ39223.1"/>
    <property type="molecule type" value="Genomic_DNA"/>
</dbReference>
<dbReference type="PROSITE" id="PS00061">
    <property type="entry name" value="ADH_SHORT"/>
    <property type="match status" value="1"/>
</dbReference>
<reference evidence="5 6" key="1">
    <citation type="submission" date="2016-10" db="EMBL/GenBank/DDBJ databases">
        <authorList>
            <person name="de Groot N.N."/>
        </authorList>
    </citation>
    <scope>NUCLEOTIDE SEQUENCE [LARGE SCALE GENOMIC DNA]</scope>
    <source>
        <strain evidence="5 6">DSM 2698</strain>
    </source>
</reference>
<dbReference type="PANTHER" id="PTHR43618:SF8">
    <property type="entry name" value="7ALPHA-HYDROXYSTEROID DEHYDROGENASE"/>
    <property type="match status" value="1"/>
</dbReference>
<dbReference type="SMART" id="SM00822">
    <property type="entry name" value="PKS_KR"/>
    <property type="match status" value="1"/>
</dbReference>
<dbReference type="PRINTS" id="PR00080">
    <property type="entry name" value="SDRFAMILY"/>
</dbReference>
<dbReference type="FunFam" id="3.40.50.720:FF:000084">
    <property type="entry name" value="Short-chain dehydrogenase reductase"/>
    <property type="match status" value="1"/>
</dbReference>
<dbReference type="RefSeq" id="WP_092813206.1">
    <property type="nucleotide sequence ID" value="NZ_FMVW01000005.1"/>
</dbReference>
<dbReference type="Gene3D" id="3.40.50.720">
    <property type="entry name" value="NAD(P)-binding Rossmann-like Domain"/>
    <property type="match status" value="1"/>
</dbReference>
<dbReference type="PRINTS" id="PR00081">
    <property type="entry name" value="GDHRDH"/>
</dbReference>
<keyword evidence="6" id="KW-1185">Reference proteome</keyword>
<dbReference type="Pfam" id="PF13561">
    <property type="entry name" value="adh_short_C2"/>
    <property type="match status" value="1"/>
</dbReference>
<dbReference type="InterPro" id="IPR036291">
    <property type="entry name" value="NAD(P)-bd_dom_sf"/>
</dbReference>
<dbReference type="InterPro" id="IPR002347">
    <property type="entry name" value="SDR_fam"/>
</dbReference>
<organism evidence="5 6">
    <name type="scientific">Afifella marina DSM 2698</name>
    <dbReference type="NCBI Taxonomy" id="1120955"/>
    <lineage>
        <taxon>Bacteria</taxon>
        <taxon>Pseudomonadati</taxon>
        <taxon>Pseudomonadota</taxon>
        <taxon>Alphaproteobacteria</taxon>
        <taxon>Hyphomicrobiales</taxon>
        <taxon>Afifellaceae</taxon>
        <taxon>Afifella</taxon>
    </lineage>
</organism>
<dbReference type="GO" id="GO:0016491">
    <property type="term" value="F:oxidoreductase activity"/>
    <property type="evidence" value="ECO:0007669"/>
    <property type="project" value="UniProtKB-KW"/>
</dbReference>
<dbReference type="OrthoDB" id="9805986at2"/>
<dbReference type="InterPro" id="IPR052178">
    <property type="entry name" value="Sec_Metab_Biosynth_SDR"/>
</dbReference>
<proteinExistence type="inferred from homology"/>
<dbReference type="NCBIfam" id="NF005559">
    <property type="entry name" value="PRK07231.1"/>
    <property type="match status" value="1"/>
</dbReference>
<evidence type="ECO:0000256" key="2">
    <source>
        <dbReference type="ARBA" id="ARBA00022857"/>
    </source>
</evidence>
<evidence type="ECO:0000313" key="6">
    <source>
        <dbReference type="Proteomes" id="UP000199347"/>
    </source>
</evidence>
<sequence>MRADELFDLTGQVALVTGASSGLGRRFARVLAANGAKVVLTARRQDKLEELADEIVGAGGAALAVACDVTDEASLTAAFEVAEARFGTVTILVNNAGIAPAGPAISLQREHWRQVMATNLDAAFFVAQAAAERMAKAKTGGAIVNIASVLGFAVSKGTAPYATSKAALVHLTKALALEWARYGIRVNAIAPGWFLTEINREFLESPAGEAIIQQNPMRRFGEEGDLDGALLYLASKASAYVSGTTVTVDGGQVLAGGG</sequence>
<dbReference type="PANTHER" id="PTHR43618">
    <property type="entry name" value="7-ALPHA-HYDROXYSTEROID DEHYDROGENASE"/>
    <property type="match status" value="1"/>
</dbReference>
<evidence type="ECO:0000259" key="4">
    <source>
        <dbReference type="SMART" id="SM00822"/>
    </source>
</evidence>
<dbReference type="Proteomes" id="UP000199347">
    <property type="component" value="Unassembled WGS sequence"/>
</dbReference>
<keyword evidence="2" id="KW-0521">NADP</keyword>
<dbReference type="InterPro" id="IPR057326">
    <property type="entry name" value="KR_dom"/>
</dbReference>
<dbReference type="STRING" id="1120955.SAMN03080610_02418"/>
<comment type="similarity">
    <text evidence="1">Belongs to the short-chain dehydrogenases/reductases (SDR) family.</text>
</comment>
<feature type="domain" description="Ketoreductase" evidence="4">
    <location>
        <begin position="12"/>
        <end position="193"/>
    </location>
</feature>
<evidence type="ECO:0000256" key="1">
    <source>
        <dbReference type="ARBA" id="ARBA00006484"/>
    </source>
</evidence>